<evidence type="ECO:0000313" key="2">
    <source>
        <dbReference type="EMBL" id="CUH61295.1"/>
    </source>
</evidence>
<dbReference type="STRING" id="266809.PM03_12445"/>
<dbReference type="RefSeq" id="WP_058124072.1">
    <property type="nucleotide sequence ID" value="NZ_CYRX01000031.1"/>
</dbReference>
<sequence length="280" mass="30571">MNPTSTPDILRLTILGCGSSGGVPRLSGEPGGNWGDCDPTNPKNRRRRCSLLVERVGKKGTTTVLIDTSPDLRGQLLDAGVGRLDGVLYTHSHADHVHGVDDLRMIVYNMRARLPVWADRITLDNLTQRFGYVFVQPPGSDYPPILDMHRIDTPAPVTVEGPGGPLTLTPFEVAHGRIDALGFRVGGAAYLPDVSDIPEAALPALEGLDLWILDALRREPHSSHFHLGKTLEWFTKMAPKQGVITNMHIDLDYATLDAETPAHISPAWDGRVLELPYTDG</sequence>
<dbReference type="Pfam" id="PF12706">
    <property type="entry name" value="Lactamase_B_2"/>
    <property type="match status" value="1"/>
</dbReference>
<protein>
    <submittedName>
        <fullName evidence="2">Putative hydrolase</fullName>
    </submittedName>
</protein>
<evidence type="ECO:0000313" key="3">
    <source>
        <dbReference type="Proteomes" id="UP000051298"/>
    </source>
</evidence>
<accession>A0A0P1F121</accession>
<dbReference type="EMBL" id="CYRX01000031">
    <property type="protein sequence ID" value="CUH61295.1"/>
    <property type="molecule type" value="Genomic_DNA"/>
</dbReference>
<dbReference type="Gene3D" id="3.60.15.10">
    <property type="entry name" value="Ribonuclease Z/Hydroxyacylglutathione hydrolase-like"/>
    <property type="match status" value="1"/>
</dbReference>
<dbReference type="SUPFAM" id="SSF56281">
    <property type="entry name" value="Metallo-hydrolase/oxidoreductase"/>
    <property type="match status" value="1"/>
</dbReference>
<dbReference type="PANTHER" id="PTHR42663">
    <property type="entry name" value="HYDROLASE C777.06C-RELATED-RELATED"/>
    <property type="match status" value="1"/>
</dbReference>
<dbReference type="PANTHER" id="PTHR42663:SF6">
    <property type="entry name" value="HYDROLASE C777.06C-RELATED"/>
    <property type="match status" value="1"/>
</dbReference>
<dbReference type="CDD" id="cd16279">
    <property type="entry name" value="metallo-hydrolase-like_MBL-fold"/>
    <property type="match status" value="1"/>
</dbReference>
<dbReference type="Proteomes" id="UP000051298">
    <property type="component" value="Unassembled WGS sequence"/>
</dbReference>
<evidence type="ECO:0000259" key="1">
    <source>
        <dbReference type="Pfam" id="PF12706"/>
    </source>
</evidence>
<organism evidence="2 3">
    <name type="scientific">Thalassobacter stenotrophicus</name>
    <dbReference type="NCBI Taxonomy" id="266809"/>
    <lineage>
        <taxon>Bacteria</taxon>
        <taxon>Pseudomonadati</taxon>
        <taxon>Pseudomonadota</taxon>
        <taxon>Alphaproteobacteria</taxon>
        <taxon>Rhodobacterales</taxon>
        <taxon>Roseobacteraceae</taxon>
        <taxon>Thalassobacter</taxon>
    </lineage>
</organism>
<dbReference type="AlphaFoldDB" id="A0A0P1F121"/>
<proteinExistence type="predicted"/>
<dbReference type="InterPro" id="IPR001279">
    <property type="entry name" value="Metallo-B-lactamas"/>
</dbReference>
<gene>
    <name evidence="2" type="ORF">THS5294_02598</name>
</gene>
<keyword evidence="2" id="KW-0378">Hydrolase</keyword>
<dbReference type="eggNOG" id="COG1235">
    <property type="taxonomic scope" value="Bacteria"/>
</dbReference>
<name>A0A0P1F121_9RHOB</name>
<dbReference type="GO" id="GO:0016787">
    <property type="term" value="F:hydrolase activity"/>
    <property type="evidence" value="ECO:0007669"/>
    <property type="project" value="UniProtKB-KW"/>
</dbReference>
<dbReference type="InterPro" id="IPR036866">
    <property type="entry name" value="RibonucZ/Hydroxyglut_hydro"/>
</dbReference>
<reference evidence="2 3" key="1">
    <citation type="submission" date="2015-09" db="EMBL/GenBank/DDBJ databases">
        <authorList>
            <consortium name="Swine Surveillance"/>
        </authorList>
    </citation>
    <scope>NUCLEOTIDE SEQUENCE [LARGE SCALE GENOMIC DNA]</scope>
    <source>
        <strain evidence="2 3">CECT 5294</strain>
    </source>
</reference>
<feature type="domain" description="Metallo-beta-lactamase" evidence="1">
    <location>
        <begin position="62"/>
        <end position="244"/>
    </location>
</feature>